<dbReference type="Pfam" id="PF22725">
    <property type="entry name" value="GFO_IDH_MocA_C3"/>
    <property type="match status" value="1"/>
</dbReference>
<evidence type="ECO:0000259" key="4">
    <source>
        <dbReference type="Pfam" id="PF01408"/>
    </source>
</evidence>
<evidence type="ECO:0000256" key="2">
    <source>
        <dbReference type="ARBA" id="ARBA00023002"/>
    </source>
</evidence>
<keyword evidence="2" id="KW-0560">Oxidoreductase</keyword>
<dbReference type="PANTHER" id="PTHR43708">
    <property type="entry name" value="CONSERVED EXPRESSED OXIDOREDUCTASE (EUROFUNG)"/>
    <property type="match status" value="1"/>
</dbReference>
<feature type="domain" description="Gfo/Idh/MocA-like oxidoreductase N-terminal" evidence="4">
    <location>
        <begin position="4"/>
        <end position="121"/>
    </location>
</feature>
<dbReference type="RefSeq" id="WP_083372133.1">
    <property type="nucleotide sequence ID" value="NZ_LT629776.1"/>
</dbReference>
<dbReference type="InterPro" id="IPR051317">
    <property type="entry name" value="Gfo/Idh/MocA_oxidoreduct"/>
</dbReference>
<dbReference type="InterPro" id="IPR036291">
    <property type="entry name" value="NAD(P)-bd_dom_sf"/>
</dbReference>
<dbReference type="SUPFAM" id="SSF51735">
    <property type="entry name" value="NAD(P)-binding Rossmann-fold domains"/>
    <property type="match status" value="1"/>
</dbReference>
<dbReference type="Pfam" id="PF01408">
    <property type="entry name" value="GFO_IDH_MocA"/>
    <property type="match status" value="1"/>
</dbReference>
<organism evidence="6 7">
    <name type="scientific">Paraoerskovia marina</name>
    <dbReference type="NCBI Taxonomy" id="545619"/>
    <lineage>
        <taxon>Bacteria</taxon>
        <taxon>Bacillati</taxon>
        <taxon>Actinomycetota</taxon>
        <taxon>Actinomycetes</taxon>
        <taxon>Micrococcales</taxon>
        <taxon>Cellulomonadaceae</taxon>
        <taxon>Paraoerskovia</taxon>
    </lineage>
</organism>
<gene>
    <name evidence="6" type="ORF">SAMN04489860_1528</name>
</gene>
<dbReference type="OrthoDB" id="256869at2"/>
<protein>
    <submittedName>
        <fullName evidence="6">Predicted dehydrogenase</fullName>
    </submittedName>
</protein>
<dbReference type="InterPro" id="IPR055170">
    <property type="entry name" value="GFO_IDH_MocA-like_dom"/>
</dbReference>
<feature type="domain" description="GFO/IDH/MocA-like oxidoreductase" evidence="5">
    <location>
        <begin position="132"/>
        <end position="252"/>
    </location>
</feature>
<dbReference type="InterPro" id="IPR000683">
    <property type="entry name" value="Gfo/Idh/MocA-like_OxRdtase_N"/>
</dbReference>
<dbReference type="Gene3D" id="3.40.50.720">
    <property type="entry name" value="NAD(P)-binding Rossmann-like Domain"/>
    <property type="match status" value="1"/>
</dbReference>
<evidence type="ECO:0000256" key="3">
    <source>
        <dbReference type="ARBA" id="ARBA00023027"/>
    </source>
</evidence>
<comment type="similarity">
    <text evidence="1">Belongs to the Gfo/Idh/MocA family.</text>
</comment>
<dbReference type="EMBL" id="LT629776">
    <property type="protein sequence ID" value="SDS42775.1"/>
    <property type="molecule type" value="Genomic_DNA"/>
</dbReference>
<sequence length="341" mass="36889">MSTRVAVIGYGGSGRGIHARLVREAGLQVTAVVARSAERREEAVTDWPGVDLYDDVAGLLLDTSGYDVVVVASPTQLHVEHALAVSAARVPFVLDKPIALDGDGARAVVAAAYDAGTPFTVFQNRRWDDEQRTLRSLLDAGELGDVHTFERRWERWRPVPRDRWKENDALGGGLLLDLGPHLVDSATQILGPVTSVYAELRAHTTPTEDDVFLVLHHERPDGGTQAVSRLWAGSFCAAPGPRTRVLGSRAAYVVTTFENDASVFEVLDQDAPEGAEGWLVRGSEREPVTRAPGGHADFYRAVDAWLAGRAPVPVDPDDAVRIADVLDAARVSAREGRRVAV</sequence>
<accession>A0A1H1S428</accession>
<dbReference type="eggNOG" id="COG0673">
    <property type="taxonomic scope" value="Bacteria"/>
</dbReference>
<evidence type="ECO:0000256" key="1">
    <source>
        <dbReference type="ARBA" id="ARBA00010928"/>
    </source>
</evidence>
<dbReference type="Proteomes" id="UP000185663">
    <property type="component" value="Chromosome I"/>
</dbReference>
<evidence type="ECO:0000313" key="7">
    <source>
        <dbReference type="Proteomes" id="UP000185663"/>
    </source>
</evidence>
<dbReference type="GO" id="GO:0000166">
    <property type="term" value="F:nucleotide binding"/>
    <property type="evidence" value="ECO:0007669"/>
    <property type="project" value="InterPro"/>
</dbReference>
<dbReference type="Gene3D" id="3.30.360.10">
    <property type="entry name" value="Dihydrodipicolinate Reductase, domain 2"/>
    <property type="match status" value="1"/>
</dbReference>
<dbReference type="SUPFAM" id="SSF55347">
    <property type="entry name" value="Glyceraldehyde-3-phosphate dehydrogenase-like, C-terminal domain"/>
    <property type="match status" value="1"/>
</dbReference>
<keyword evidence="3" id="KW-0520">NAD</keyword>
<name>A0A1H1S428_9CELL</name>
<evidence type="ECO:0000259" key="5">
    <source>
        <dbReference type="Pfam" id="PF22725"/>
    </source>
</evidence>
<keyword evidence="7" id="KW-1185">Reference proteome</keyword>
<dbReference type="AlphaFoldDB" id="A0A1H1S428"/>
<dbReference type="STRING" id="545619.SAMN04489860_1528"/>
<dbReference type="GO" id="GO:0016491">
    <property type="term" value="F:oxidoreductase activity"/>
    <property type="evidence" value="ECO:0007669"/>
    <property type="project" value="UniProtKB-KW"/>
</dbReference>
<evidence type="ECO:0000313" key="6">
    <source>
        <dbReference type="EMBL" id="SDS42775.1"/>
    </source>
</evidence>
<reference evidence="7" key="1">
    <citation type="submission" date="2016-10" db="EMBL/GenBank/DDBJ databases">
        <authorList>
            <person name="Varghese N."/>
            <person name="Submissions S."/>
        </authorList>
    </citation>
    <scope>NUCLEOTIDE SEQUENCE [LARGE SCALE GENOMIC DNA]</scope>
    <source>
        <strain evidence="7">DSM 22126</strain>
    </source>
</reference>
<dbReference type="PANTHER" id="PTHR43708:SF5">
    <property type="entry name" value="CONSERVED EXPRESSED OXIDOREDUCTASE (EUROFUNG)-RELATED"/>
    <property type="match status" value="1"/>
</dbReference>
<proteinExistence type="inferred from homology"/>